<dbReference type="InterPro" id="IPR036388">
    <property type="entry name" value="WH-like_DNA-bd_sf"/>
</dbReference>
<dbReference type="SUPFAM" id="SSF46785">
    <property type="entry name" value="Winged helix' DNA-binding domain"/>
    <property type="match status" value="1"/>
</dbReference>
<dbReference type="Gene3D" id="1.10.10.10">
    <property type="entry name" value="Winged helix-like DNA-binding domain superfamily/Winged helix DNA-binding domain"/>
    <property type="match status" value="1"/>
</dbReference>
<proteinExistence type="predicted"/>
<dbReference type="Proteomes" id="UP001500034">
    <property type="component" value="Unassembled WGS sequence"/>
</dbReference>
<evidence type="ECO:0008006" key="3">
    <source>
        <dbReference type="Google" id="ProtNLM"/>
    </source>
</evidence>
<reference evidence="2" key="1">
    <citation type="journal article" date="2019" name="Int. J. Syst. Evol. Microbiol.">
        <title>The Global Catalogue of Microorganisms (GCM) 10K type strain sequencing project: providing services to taxonomists for standard genome sequencing and annotation.</title>
        <authorList>
            <consortium name="The Broad Institute Genomics Platform"/>
            <consortium name="The Broad Institute Genome Sequencing Center for Infectious Disease"/>
            <person name="Wu L."/>
            <person name="Ma J."/>
        </authorList>
    </citation>
    <scope>NUCLEOTIDE SEQUENCE [LARGE SCALE GENOMIC DNA]</scope>
    <source>
        <strain evidence="2">JCM 17027</strain>
    </source>
</reference>
<gene>
    <name evidence="1" type="ORF">GCM10022384_40440</name>
</gene>
<keyword evidence="2" id="KW-1185">Reference proteome</keyword>
<name>A0ABP7QV18_9ACTN</name>
<evidence type="ECO:0000313" key="1">
    <source>
        <dbReference type="EMBL" id="GAA3988515.1"/>
    </source>
</evidence>
<evidence type="ECO:0000313" key="2">
    <source>
        <dbReference type="Proteomes" id="UP001500034"/>
    </source>
</evidence>
<organism evidence="1 2">
    <name type="scientific">Streptomyces marokkonensis</name>
    <dbReference type="NCBI Taxonomy" id="324855"/>
    <lineage>
        <taxon>Bacteria</taxon>
        <taxon>Bacillati</taxon>
        <taxon>Actinomycetota</taxon>
        <taxon>Actinomycetes</taxon>
        <taxon>Kitasatosporales</taxon>
        <taxon>Streptomycetaceae</taxon>
        <taxon>Streptomyces</taxon>
    </lineage>
</organism>
<dbReference type="InterPro" id="IPR036390">
    <property type="entry name" value="WH_DNA-bd_sf"/>
</dbReference>
<sequence>MTSIAATAESVADARALGLAHYAARGVLEHVLARHGSTFQQQIVLRAAVTTDSPQTPDDLVARAQGSLKADPADIRATLDELLAKQLLAADGAHLRPTDAGRALLAAVGAEIAPISARIWGQIPAEDLTAAGRVLALVTERANAELAELAA</sequence>
<dbReference type="RefSeq" id="WP_345594100.1">
    <property type="nucleotide sequence ID" value="NZ_BAABCQ010000078.1"/>
</dbReference>
<protein>
    <recommendedName>
        <fullName evidence="3">MarR family transcriptional regulator</fullName>
    </recommendedName>
</protein>
<comment type="caution">
    <text evidence="1">The sequence shown here is derived from an EMBL/GenBank/DDBJ whole genome shotgun (WGS) entry which is preliminary data.</text>
</comment>
<accession>A0ABP7QV18</accession>
<dbReference type="EMBL" id="BAABCQ010000078">
    <property type="protein sequence ID" value="GAA3988515.1"/>
    <property type="molecule type" value="Genomic_DNA"/>
</dbReference>